<evidence type="ECO:0000256" key="9">
    <source>
        <dbReference type="ARBA" id="ARBA00023027"/>
    </source>
</evidence>
<dbReference type="CDD" id="cd00207">
    <property type="entry name" value="fer2"/>
    <property type="match status" value="1"/>
</dbReference>
<evidence type="ECO:0000313" key="13">
    <source>
        <dbReference type="Proteomes" id="UP001331761"/>
    </source>
</evidence>
<organism evidence="12 13">
    <name type="scientific">Trichostrongylus colubriformis</name>
    <name type="common">Black scour worm</name>
    <dbReference type="NCBI Taxonomy" id="6319"/>
    <lineage>
        <taxon>Eukaryota</taxon>
        <taxon>Metazoa</taxon>
        <taxon>Ecdysozoa</taxon>
        <taxon>Nematoda</taxon>
        <taxon>Chromadorea</taxon>
        <taxon>Rhabditida</taxon>
        <taxon>Rhabditina</taxon>
        <taxon>Rhabditomorpha</taxon>
        <taxon>Strongyloidea</taxon>
        <taxon>Trichostrongylidae</taxon>
        <taxon>Trichostrongylus</taxon>
    </lineage>
</organism>
<evidence type="ECO:0000256" key="7">
    <source>
        <dbReference type="ARBA" id="ARBA00023004"/>
    </source>
</evidence>
<evidence type="ECO:0000313" key="12">
    <source>
        <dbReference type="EMBL" id="KAK5965011.1"/>
    </source>
</evidence>
<comment type="caution">
    <text evidence="12">The sequence shown here is derived from an EMBL/GenBank/DDBJ whole genome shotgun (WGS) entry which is preliminary data.</text>
</comment>
<dbReference type="Gene3D" id="1.10.150.120">
    <property type="entry name" value="[2Fe-2S]-binding domain"/>
    <property type="match status" value="1"/>
</dbReference>
<dbReference type="EMBL" id="WIXE01025095">
    <property type="protein sequence ID" value="KAK5965011.1"/>
    <property type="molecule type" value="Genomic_DNA"/>
</dbReference>
<evidence type="ECO:0000259" key="11">
    <source>
        <dbReference type="PROSITE" id="PS51085"/>
    </source>
</evidence>
<protein>
    <submittedName>
        <fullName evidence="12">Glyceraldehyde dehydrogenase small chain</fullName>
    </submittedName>
</protein>
<dbReference type="GO" id="GO:0016491">
    <property type="term" value="F:oxidoreductase activity"/>
    <property type="evidence" value="ECO:0007669"/>
    <property type="project" value="UniProtKB-KW"/>
</dbReference>
<dbReference type="GO" id="GO:0005506">
    <property type="term" value="F:iron ion binding"/>
    <property type="evidence" value="ECO:0007669"/>
    <property type="project" value="InterPro"/>
</dbReference>
<keyword evidence="7" id="KW-0408">Iron</keyword>
<feature type="domain" description="2Fe-2S ferredoxin-type" evidence="11">
    <location>
        <begin position="4"/>
        <end position="91"/>
    </location>
</feature>
<dbReference type="Pfam" id="PF00111">
    <property type="entry name" value="Fer2"/>
    <property type="match status" value="1"/>
</dbReference>
<dbReference type="SUPFAM" id="SSF47741">
    <property type="entry name" value="CO dehydrogenase ISP C-domain like"/>
    <property type="match status" value="1"/>
</dbReference>
<keyword evidence="9" id="KW-0520">NAD</keyword>
<dbReference type="PANTHER" id="PTHR45444:SF3">
    <property type="entry name" value="XANTHINE DEHYDROGENASE"/>
    <property type="match status" value="1"/>
</dbReference>
<evidence type="ECO:0000256" key="1">
    <source>
        <dbReference type="ARBA" id="ARBA00001924"/>
    </source>
</evidence>
<keyword evidence="13" id="KW-1185">Reference proteome</keyword>
<accession>A0AAN8IA70</accession>
<dbReference type="AlphaFoldDB" id="A0AAN8IA70"/>
<dbReference type="GO" id="GO:0051537">
    <property type="term" value="F:2 iron, 2 sulfur cluster binding"/>
    <property type="evidence" value="ECO:0007669"/>
    <property type="project" value="UniProtKB-KW"/>
</dbReference>
<comment type="cofactor">
    <cofactor evidence="1">
        <name>Mo-molybdopterin</name>
        <dbReference type="ChEBI" id="CHEBI:71302"/>
    </cofactor>
</comment>
<evidence type="ECO:0000256" key="3">
    <source>
        <dbReference type="ARBA" id="ARBA00006849"/>
    </source>
</evidence>
<evidence type="ECO:0000256" key="4">
    <source>
        <dbReference type="ARBA" id="ARBA00022714"/>
    </source>
</evidence>
<evidence type="ECO:0000256" key="5">
    <source>
        <dbReference type="ARBA" id="ARBA00022723"/>
    </source>
</evidence>
<evidence type="ECO:0000256" key="2">
    <source>
        <dbReference type="ARBA" id="ARBA00001974"/>
    </source>
</evidence>
<dbReference type="FunFam" id="3.10.20.30:FF:000012">
    <property type="entry name" value="Xanthine dehydrogenase/oxidase"/>
    <property type="match status" value="1"/>
</dbReference>
<comment type="similarity">
    <text evidence="3">Belongs to the xanthine dehydrogenase family.</text>
</comment>
<keyword evidence="4" id="KW-0001">2Fe-2S</keyword>
<dbReference type="Pfam" id="PF01799">
    <property type="entry name" value="Fer2_2"/>
    <property type="match status" value="1"/>
</dbReference>
<dbReference type="PANTHER" id="PTHR45444">
    <property type="entry name" value="XANTHINE DEHYDROGENASE"/>
    <property type="match status" value="1"/>
</dbReference>
<dbReference type="PROSITE" id="PS51085">
    <property type="entry name" value="2FE2S_FER_2"/>
    <property type="match status" value="1"/>
</dbReference>
<dbReference type="InterPro" id="IPR036884">
    <property type="entry name" value="2Fe-2S-bd_dom_sf"/>
</dbReference>
<keyword evidence="6" id="KW-0560">Oxidoreductase</keyword>
<dbReference type="InterPro" id="IPR016208">
    <property type="entry name" value="Ald_Oxase/xanthine_DH-like"/>
</dbReference>
<dbReference type="Gene3D" id="3.10.20.30">
    <property type="match status" value="1"/>
</dbReference>
<evidence type="ECO:0000256" key="10">
    <source>
        <dbReference type="ARBA" id="ARBA00034078"/>
    </source>
</evidence>
<name>A0AAN8IA70_TRICO</name>
<dbReference type="InterPro" id="IPR001041">
    <property type="entry name" value="2Fe-2S_ferredoxin-type"/>
</dbReference>
<evidence type="ECO:0000256" key="8">
    <source>
        <dbReference type="ARBA" id="ARBA00023014"/>
    </source>
</evidence>
<dbReference type="SUPFAM" id="SSF54292">
    <property type="entry name" value="2Fe-2S ferredoxin-like"/>
    <property type="match status" value="1"/>
</dbReference>
<keyword evidence="8" id="KW-0411">Iron-sulfur</keyword>
<keyword evidence="5" id="KW-0479">Metal-binding</keyword>
<dbReference type="InterPro" id="IPR002888">
    <property type="entry name" value="2Fe-2S-bd"/>
</dbReference>
<dbReference type="Proteomes" id="UP001331761">
    <property type="component" value="Unassembled WGS sequence"/>
</dbReference>
<comment type="cofactor">
    <cofactor evidence="2">
        <name>FAD</name>
        <dbReference type="ChEBI" id="CHEBI:57692"/>
    </cofactor>
</comment>
<comment type="cofactor">
    <cofactor evidence="10">
        <name>[2Fe-2S] cluster</name>
        <dbReference type="ChEBI" id="CHEBI:190135"/>
    </cofactor>
</comment>
<evidence type="ECO:0000256" key="6">
    <source>
        <dbReference type="ARBA" id="ARBA00023002"/>
    </source>
</evidence>
<gene>
    <name evidence="12" type="ORF">GCK32_002331</name>
</gene>
<reference evidence="12 13" key="1">
    <citation type="submission" date="2019-10" db="EMBL/GenBank/DDBJ databases">
        <title>Assembly and Annotation for the nematode Trichostrongylus colubriformis.</title>
        <authorList>
            <person name="Martin J."/>
        </authorList>
    </citation>
    <scope>NUCLEOTIDE SEQUENCE [LARGE SCALE GENOMIC DNA]</scope>
    <source>
        <strain evidence="12">G859</strain>
        <tissue evidence="12">Whole worm</tissue>
    </source>
</reference>
<sequence length="258" mass="27787">MEVSVLQFNVNGRDVKAAGVDPETTLASYLRNQLGLTGAKLACECGACGSCTVVIGKWDHKLEKAKYTAVSSCIFPLYMAHHSLVLTIEGIGGSTKIHPIQERLARSNGIQCGFCSTGFVMSAYALLRNNPSPTIHEINQAVKGNLCRCTGYRPILEALYSFGEGGCCGGNGSTCSCKGNGSADSKQITAINEFPKFDETQEILFPPSLIMEKTADDLYLVGARVTLIAPVSWKEIDDCFKDDEDVTIVSSGQITRLR</sequence>
<dbReference type="InterPro" id="IPR012675">
    <property type="entry name" value="Beta-grasp_dom_sf"/>
</dbReference>
<proteinExistence type="inferred from homology"/>
<dbReference type="InterPro" id="IPR036010">
    <property type="entry name" value="2Fe-2S_ferredoxin-like_sf"/>
</dbReference>
<dbReference type="FunFam" id="1.10.150.120:FF:000008">
    <property type="entry name" value="Probable aldehyde oxidase gad-3"/>
    <property type="match status" value="1"/>
</dbReference>